<reference evidence="1 2" key="1">
    <citation type="submission" date="2018-03" db="EMBL/GenBank/DDBJ databases">
        <title>Rhodobacter veldkampii.</title>
        <authorList>
            <person name="Meyer T.E."/>
            <person name="Miller S."/>
            <person name="Lodha T."/>
            <person name="Gandham S."/>
            <person name="Chintalapati S."/>
            <person name="Chintalapati V.R."/>
        </authorList>
    </citation>
    <scope>NUCLEOTIDE SEQUENCE [LARGE SCALE GENOMIC DNA]</scope>
    <source>
        <strain evidence="1 2">DSM 11550</strain>
    </source>
</reference>
<evidence type="ECO:0000313" key="1">
    <source>
        <dbReference type="EMBL" id="PTE18956.1"/>
    </source>
</evidence>
<name>A0A2T4JM29_9RHOB</name>
<dbReference type="AlphaFoldDB" id="A0A2T4JM29"/>
<evidence type="ECO:0000313" key="2">
    <source>
        <dbReference type="Proteomes" id="UP000241899"/>
    </source>
</evidence>
<dbReference type="RefSeq" id="WP_107323694.1">
    <property type="nucleotide sequence ID" value="NZ_NHSP01000103.1"/>
</dbReference>
<proteinExistence type="predicted"/>
<protein>
    <submittedName>
        <fullName evidence="1">Uncharacterized protein</fullName>
    </submittedName>
</protein>
<keyword evidence="2" id="KW-1185">Reference proteome</keyword>
<dbReference type="Proteomes" id="UP000241899">
    <property type="component" value="Unassembled WGS sequence"/>
</dbReference>
<accession>A0A2T4JM29</accession>
<sequence length="242" mass="25904">MTNVLILGSGPSVIACRDWPRAPFDRIVAINNAWAVRPDWDDLVVPWDFPPENLPAAPTGRIVAEGDFVPAQNAFGGFVYAGATMAFTAAYWALSEYRPRCLAFFGCDMHYPAAGATHFYGRGTPDPLRPDITLQSLEAKSARLRILAARQGCAVVNLSTGPSRLNLPRASARALPPAPAAHDAPLADRALRREAELGYLVPSGRYWEQIARFAPAELAALDALWLAAGALAMAEAQAGGPP</sequence>
<comment type="caution">
    <text evidence="1">The sequence shown here is derived from an EMBL/GenBank/DDBJ whole genome shotgun (WGS) entry which is preliminary data.</text>
</comment>
<dbReference type="EMBL" id="PZKF01000003">
    <property type="protein sequence ID" value="PTE18956.1"/>
    <property type="molecule type" value="Genomic_DNA"/>
</dbReference>
<dbReference type="OrthoDB" id="6638257at2"/>
<organism evidence="1 2">
    <name type="scientific">Phaeovulum veldkampii DSM 11550</name>
    <dbReference type="NCBI Taxonomy" id="1185920"/>
    <lineage>
        <taxon>Bacteria</taxon>
        <taxon>Pseudomonadati</taxon>
        <taxon>Pseudomonadota</taxon>
        <taxon>Alphaproteobacteria</taxon>
        <taxon>Rhodobacterales</taxon>
        <taxon>Paracoccaceae</taxon>
        <taxon>Phaeovulum</taxon>
    </lineage>
</organism>
<gene>
    <name evidence="1" type="ORF">C5F46_01985</name>
</gene>